<evidence type="ECO:0000313" key="2">
    <source>
        <dbReference type="EMBL" id="EGG46332.1"/>
    </source>
</evidence>
<keyword evidence="3" id="KW-1185">Reference proteome</keyword>
<evidence type="ECO:0000313" key="3">
    <source>
        <dbReference type="Proteomes" id="UP000003022"/>
    </source>
</evidence>
<reference evidence="2 3" key="1">
    <citation type="journal article" date="2011" name="J. Bacteriol.">
        <title>Draft genome sequence of the marine bacterium Streptomyces griseoaurantiacus M045, which produces novel manumycin-type antibiotics with a pABA core component.</title>
        <authorList>
            <person name="Li F."/>
            <person name="Jiang P."/>
            <person name="Zheng H."/>
            <person name="Wang S."/>
            <person name="Zhao G."/>
            <person name="Qin S."/>
            <person name="Liu Z."/>
        </authorList>
    </citation>
    <scope>NUCLEOTIDE SEQUENCE [LARGE SCALE GENOMIC DNA]</scope>
    <source>
        <strain evidence="2 3">M045</strain>
    </source>
</reference>
<accession>F3NJS1</accession>
<organism evidence="2 3">
    <name type="scientific">Streptomyces griseoaurantiacus M045</name>
    <dbReference type="NCBI Taxonomy" id="996637"/>
    <lineage>
        <taxon>Bacteria</taxon>
        <taxon>Bacillati</taxon>
        <taxon>Actinomycetota</taxon>
        <taxon>Actinomycetes</taxon>
        <taxon>Kitasatosporales</taxon>
        <taxon>Streptomycetaceae</taxon>
        <taxon>Streptomyces</taxon>
        <taxon>Streptomyces aurantiacus group</taxon>
    </lineage>
</organism>
<evidence type="ECO:0000256" key="1">
    <source>
        <dbReference type="SAM" id="MobiDB-lite"/>
    </source>
</evidence>
<protein>
    <submittedName>
        <fullName evidence="2">Uncharacterized protein</fullName>
    </submittedName>
</protein>
<sequence length="41" mass="4230">MTVGLPMTVGPAATVVPRRQRSRGDAGPARAAGLSVTRVLR</sequence>
<dbReference type="STRING" id="996637.SGM_3385"/>
<dbReference type="AlphaFoldDB" id="F3NJS1"/>
<dbReference type="Proteomes" id="UP000003022">
    <property type="component" value="Unassembled WGS sequence"/>
</dbReference>
<gene>
    <name evidence="2" type="ORF">SGM_3385</name>
</gene>
<proteinExistence type="predicted"/>
<dbReference type="EMBL" id="AEYX01000037">
    <property type="protein sequence ID" value="EGG46332.1"/>
    <property type="molecule type" value="Genomic_DNA"/>
</dbReference>
<feature type="region of interest" description="Disordered" evidence="1">
    <location>
        <begin position="1"/>
        <end position="41"/>
    </location>
</feature>
<name>F3NJS1_9ACTN</name>
<comment type="caution">
    <text evidence="2">The sequence shown here is derived from an EMBL/GenBank/DDBJ whole genome shotgun (WGS) entry which is preliminary data.</text>
</comment>